<feature type="transmembrane region" description="Helical" evidence="6">
    <location>
        <begin position="216"/>
        <end position="235"/>
    </location>
</feature>
<dbReference type="AlphaFoldDB" id="A0A5C8ZKP7"/>
<comment type="subcellular location">
    <subcellularLocation>
        <location evidence="1">Membrane</location>
        <topology evidence="1">Multi-pass membrane protein</topology>
    </subcellularLocation>
</comment>
<dbReference type="PANTHER" id="PTHR31272">
    <property type="entry name" value="CYTOCHROME C-TYPE BIOGENESIS PROTEIN HI_1454-RELATED"/>
    <property type="match status" value="1"/>
</dbReference>
<feature type="transmembrane region" description="Helical" evidence="6">
    <location>
        <begin position="16"/>
        <end position="44"/>
    </location>
</feature>
<keyword evidence="4 6" id="KW-1133">Transmembrane helix</keyword>
<evidence type="ECO:0000256" key="5">
    <source>
        <dbReference type="ARBA" id="ARBA00023136"/>
    </source>
</evidence>
<accession>A0A5C8ZKP7</accession>
<keyword evidence="9" id="KW-1185">Reference proteome</keyword>
<dbReference type="RefSeq" id="WP_147924348.1">
    <property type="nucleotide sequence ID" value="NZ_VKAC01000001.1"/>
</dbReference>
<keyword evidence="3 6" id="KW-0812">Transmembrane</keyword>
<evidence type="ECO:0000259" key="7">
    <source>
        <dbReference type="Pfam" id="PF02683"/>
    </source>
</evidence>
<protein>
    <submittedName>
        <fullName evidence="8">Cytochrome c biogenesis protein CcdA</fullName>
    </submittedName>
</protein>
<evidence type="ECO:0000256" key="4">
    <source>
        <dbReference type="ARBA" id="ARBA00022989"/>
    </source>
</evidence>
<keyword evidence="5 6" id="KW-0472">Membrane</keyword>
<feature type="transmembrane region" description="Helical" evidence="6">
    <location>
        <begin position="173"/>
        <end position="195"/>
    </location>
</feature>
<dbReference type="InterPro" id="IPR003834">
    <property type="entry name" value="Cyt_c_assmbl_TM_dom"/>
</dbReference>
<evidence type="ECO:0000313" key="9">
    <source>
        <dbReference type="Proteomes" id="UP000321234"/>
    </source>
</evidence>
<dbReference type="GO" id="GO:0016020">
    <property type="term" value="C:membrane"/>
    <property type="evidence" value="ECO:0007669"/>
    <property type="project" value="UniProtKB-SubCell"/>
</dbReference>
<feature type="transmembrane region" description="Helical" evidence="6">
    <location>
        <begin position="133"/>
        <end position="161"/>
    </location>
</feature>
<dbReference type="PANTHER" id="PTHR31272:SF4">
    <property type="entry name" value="CYTOCHROME C-TYPE BIOGENESIS PROTEIN HI_1454-RELATED"/>
    <property type="match status" value="1"/>
</dbReference>
<evidence type="ECO:0000313" key="8">
    <source>
        <dbReference type="EMBL" id="TXR57723.1"/>
    </source>
</evidence>
<comment type="similarity">
    <text evidence="2">Belongs to the DsbD family.</text>
</comment>
<dbReference type="InterPro" id="IPR051790">
    <property type="entry name" value="Cytochrome_c-biogenesis_DsbD"/>
</dbReference>
<feature type="transmembrane region" description="Helical" evidence="6">
    <location>
        <begin position="99"/>
        <end position="121"/>
    </location>
</feature>
<proteinExistence type="inferred from homology"/>
<feature type="transmembrane region" description="Helical" evidence="6">
    <location>
        <begin position="64"/>
        <end position="93"/>
    </location>
</feature>
<dbReference type="Proteomes" id="UP000321234">
    <property type="component" value="Unassembled WGS sequence"/>
</dbReference>
<organism evidence="8 9">
    <name type="scientific">Quadrisphaera setariae</name>
    <dbReference type="NCBI Taxonomy" id="2593304"/>
    <lineage>
        <taxon>Bacteria</taxon>
        <taxon>Bacillati</taxon>
        <taxon>Actinomycetota</taxon>
        <taxon>Actinomycetes</taxon>
        <taxon>Kineosporiales</taxon>
        <taxon>Kineosporiaceae</taxon>
        <taxon>Quadrisphaera</taxon>
    </lineage>
</organism>
<dbReference type="EMBL" id="VKAC01000001">
    <property type="protein sequence ID" value="TXR57723.1"/>
    <property type="molecule type" value="Genomic_DNA"/>
</dbReference>
<feature type="domain" description="Cytochrome C biogenesis protein transmembrane" evidence="7">
    <location>
        <begin position="19"/>
        <end position="228"/>
    </location>
</feature>
<evidence type="ECO:0000256" key="2">
    <source>
        <dbReference type="ARBA" id="ARBA00006143"/>
    </source>
</evidence>
<evidence type="ECO:0000256" key="1">
    <source>
        <dbReference type="ARBA" id="ARBA00004141"/>
    </source>
</evidence>
<comment type="caution">
    <text evidence="8">The sequence shown here is derived from an EMBL/GenBank/DDBJ whole genome shotgun (WGS) entry which is preliminary data.</text>
</comment>
<dbReference type="OrthoDB" id="9803065at2"/>
<evidence type="ECO:0000256" key="6">
    <source>
        <dbReference type="SAM" id="Phobius"/>
    </source>
</evidence>
<gene>
    <name evidence="8" type="ORF">FMM08_00125</name>
</gene>
<dbReference type="Pfam" id="PF02683">
    <property type="entry name" value="DsbD_TM"/>
    <property type="match status" value="1"/>
</dbReference>
<sequence>MSAAELFQGVAGSGPLLLAALVAAVAGLVSFASPCVLPLVPGYLGYVTGLTGVDLERQRRGRLLLGAVLFVLGFSAVFVAAGAAFGALGAFLVGHQLELTRWMGVVVVLMGLAFLGVVPGLRGEAKVRWRPAAGLVGAPLLGATFGLGWTPCIGPTLGVVLTLATNSGTASRGVLLTIAYCLGLGLPFVLVALGLGRSARALDWLRQRRLVIARTGGVALVVVGVLLVSGLWGQWVGALQGSLASWETPV</sequence>
<evidence type="ECO:0000256" key="3">
    <source>
        <dbReference type="ARBA" id="ARBA00022692"/>
    </source>
</evidence>
<name>A0A5C8ZKP7_9ACTN</name>
<dbReference type="GO" id="GO:0017004">
    <property type="term" value="P:cytochrome complex assembly"/>
    <property type="evidence" value="ECO:0007669"/>
    <property type="project" value="InterPro"/>
</dbReference>
<reference evidence="8 9" key="1">
    <citation type="submission" date="2019-07" db="EMBL/GenBank/DDBJ databases">
        <title>Quadrisphaera sp. strain DD2A genome sequencing and assembly.</title>
        <authorList>
            <person name="Kim I."/>
        </authorList>
    </citation>
    <scope>NUCLEOTIDE SEQUENCE [LARGE SCALE GENOMIC DNA]</scope>
    <source>
        <strain evidence="8 9">DD2A</strain>
    </source>
</reference>